<gene>
    <name evidence="1" type="ORF">F4693_003283</name>
</gene>
<dbReference type="AlphaFoldDB" id="A0A7X0MRA9"/>
<dbReference type="Proteomes" id="UP000522313">
    <property type="component" value="Unassembled WGS sequence"/>
</dbReference>
<organism evidence="1 2">
    <name type="scientific">Sphingomonas endophytica</name>
    <dbReference type="NCBI Taxonomy" id="869719"/>
    <lineage>
        <taxon>Bacteria</taxon>
        <taxon>Pseudomonadati</taxon>
        <taxon>Pseudomonadota</taxon>
        <taxon>Alphaproteobacteria</taxon>
        <taxon>Sphingomonadales</taxon>
        <taxon>Sphingomonadaceae</taxon>
        <taxon>Sphingomonas</taxon>
    </lineage>
</organism>
<accession>A0A7X0MRA9</accession>
<name>A0A7X0MRA9_9SPHN</name>
<dbReference type="InterPro" id="IPR054248">
    <property type="entry name" value="DUF6975"/>
</dbReference>
<dbReference type="RefSeq" id="WP_311770373.1">
    <property type="nucleotide sequence ID" value="NZ_JACHBT010000020.1"/>
</dbReference>
<protein>
    <submittedName>
        <fullName evidence="1">Uncharacterized protein</fullName>
    </submittedName>
</protein>
<comment type="caution">
    <text evidence="1">The sequence shown here is derived from an EMBL/GenBank/DDBJ whole genome shotgun (WGS) entry which is preliminary data.</text>
</comment>
<reference evidence="1 2" key="2">
    <citation type="submission" date="2020-08" db="EMBL/GenBank/DDBJ databases">
        <authorList>
            <person name="Partida-Martinez L."/>
            <person name="Huntemann M."/>
            <person name="Clum A."/>
            <person name="Wang J."/>
            <person name="Palaniappan K."/>
            <person name="Ritter S."/>
            <person name="Chen I.-M."/>
            <person name="Stamatis D."/>
            <person name="Reddy T."/>
            <person name="O'Malley R."/>
            <person name="Daum C."/>
            <person name="Shapiro N."/>
            <person name="Ivanova N."/>
            <person name="Kyrpides N."/>
            <person name="Woyke T."/>
        </authorList>
    </citation>
    <scope>NUCLEOTIDE SEQUENCE [LARGE SCALE GENOMIC DNA]</scope>
    <source>
        <strain evidence="1 2">AS3.13</strain>
    </source>
</reference>
<dbReference type="Pfam" id="PF22391">
    <property type="entry name" value="DUF6975"/>
    <property type="match status" value="1"/>
</dbReference>
<evidence type="ECO:0000313" key="2">
    <source>
        <dbReference type="Proteomes" id="UP000522313"/>
    </source>
</evidence>
<dbReference type="EMBL" id="JACHBT010000020">
    <property type="protein sequence ID" value="MBB6506283.1"/>
    <property type="molecule type" value="Genomic_DNA"/>
</dbReference>
<reference evidence="1 2" key="1">
    <citation type="submission" date="2020-08" db="EMBL/GenBank/DDBJ databases">
        <title>The Agave Microbiome: Exploring the role of microbial communities in plant adaptations to desert environments.</title>
        <authorList>
            <person name="Partida-Martinez L.P."/>
        </authorList>
    </citation>
    <scope>NUCLEOTIDE SEQUENCE [LARGE SCALE GENOMIC DNA]</scope>
    <source>
        <strain evidence="1 2">AS3.13</strain>
    </source>
</reference>
<evidence type="ECO:0000313" key="1">
    <source>
        <dbReference type="EMBL" id="MBB6506283.1"/>
    </source>
</evidence>
<proteinExistence type="predicted"/>
<sequence>MTIAIDKRPQGCAGTIMAMIASDGTAAAPHARALTEPTATLRDIADAIHALCIIHGSFPGVVDLAHRGCTDPLTRDWLEQAVTAVSGERALLVRLTAAVGPLPSTPGQAASQAAILGQRNALEMLSRSDRAGCATGTAIAFVLDWVAVRGVLDSCARRMALPAGTPFAGAASQAIAMLKAIEASASIERAMAFGAQQMLAQHRGLWHLLEARAAARHAM</sequence>